<dbReference type="SMART" id="SM00220">
    <property type="entry name" value="S_TKc"/>
    <property type="match status" value="1"/>
</dbReference>
<dbReference type="CDD" id="cd00028">
    <property type="entry name" value="B_lectin"/>
    <property type="match status" value="1"/>
</dbReference>
<dbReference type="Gene3D" id="1.10.510.10">
    <property type="entry name" value="Transferase(Phosphotransferase) domain 1"/>
    <property type="match status" value="1"/>
</dbReference>
<dbReference type="InterPro" id="IPR001480">
    <property type="entry name" value="Bulb-type_lectin_dom"/>
</dbReference>
<dbReference type="Gene3D" id="3.30.200.20">
    <property type="entry name" value="Phosphorylase Kinase, domain 1"/>
    <property type="match status" value="1"/>
</dbReference>
<dbReference type="PROSITE" id="PS50927">
    <property type="entry name" value="BULB_LECTIN"/>
    <property type="match status" value="1"/>
</dbReference>
<dbReference type="InterPro" id="IPR024171">
    <property type="entry name" value="SRK-like_kinase"/>
</dbReference>
<keyword evidence="16" id="KW-1133">Transmembrane helix</keyword>
<evidence type="ECO:0000256" key="16">
    <source>
        <dbReference type="SAM" id="Phobius"/>
    </source>
</evidence>
<accession>A0A2P6Q3A7</accession>
<dbReference type="EC" id="2.7.11.1" evidence="15"/>
<evidence type="ECO:0000256" key="9">
    <source>
        <dbReference type="ARBA" id="ARBA00022840"/>
    </source>
</evidence>
<keyword evidence="11" id="KW-0675">Receptor</keyword>
<dbReference type="Pfam" id="PF00954">
    <property type="entry name" value="S_locus_glycop"/>
    <property type="match status" value="1"/>
</dbReference>
<dbReference type="GO" id="GO:0106310">
    <property type="term" value="F:protein serine kinase activity"/>
    <property type="evidence" value="ECO:0007669"/>
    <property type="project" value="RHEA"/>
</dbReference>
<keyword evidence="2" id="KW-1003">Cell membrane</keyword>
<dbReference type="SUPFAM" id="SSF56112">
    <property type="entry name" value="Protein kinase-like (PK-like)"/>
    <property type="match status" value="1"/>
</dbReference>
<keyword evidence="16" id="KW-0472">Membrane</keyword>
<dbReference type="InterPro" id="IPR011009">
    <property type="entry name" value="Kinase-like_dom_sf"/>
</dbReference>
<comment type="subcellular location">
    <subcellularLocation>
        <location evidence="1">Cell membrane</location>
        <topology evidence="1">Single-pass type I membrane protein</topology>
    </subcellularLocation>
</comment>
<dbReference type="PANTHER" id="PTHR27002:SF422">
    <property type="entry name" value="RECEPTOR-LIKE SERINE_THREONINE-PROTEIN KINASE"/>
    <property type="match status" value="1"/>
</dbReference>
<evidence type="ECO:0000256" key="1">
    <source>
        <dbReference type="ARBA" id="ARBA00004251"/>
    </source>
</evidence>
<dbReference type="GO" id="GO:0045087">
    <property type="term" value="P:innate immune response"/>
    <property type="evidence" value="ECO:0007669"/>
    <property type="project" value="UniProtKB-ARBA"/>
</dbReference>
<dbReference type="GO" id="GO:0005886">
    <property type="term" value="C:plasma membrane"/>
    <property type="evidence" value="ECO:0007669"/>
    <property type="project" value="UniProtKB-SubCell"/>
</dbReference>
<dbReference type="FunFam" id="1.10.510.10:FF:000345">
    <property type="entry name" value="G-type lectin S-receptor-like serine/threonine-protein kinase"/>
    <property type="match status" value="1"/>
</dbReference>
<keyword evidence="10" id="KW-1015">Disulfide bond</keyword>
<evidence type="ECO:0000256" key="14">
    <source>
        <dbReference type="ARBA" id="ARBA00048679"/>
    </source>
</evidence>
<dbReference type="Proteomes" id="UP000238479">
    <property type="component" value="Chromosome 5"/>
</dbReference>
<evidence type="ECO:0000256" key="10">
    <source>
        <dbReference type="ARBA" id="ARBA00023157"/>
    </source>
</evidence>
<dbReference type="GO" id="GO:0030246">
    <property type="term" value="F:carbohydrate binding"/>
    <property type="evidence" value="ECO:0007669"/>
    <property type="project" value="UniProtKB-KW"/>
</dbReference>
<keyword evidence="21" id="KW-1185">Reference proteome</keyword>
<keyword evidence="6" id="KW-0430">Lectin</keyword>
<evidence type="ECO:0000256" key="2">
    <source>
        <dbReference type="ARBA" id="ARBA00022475"/>
    </source>
</evidence>
<dbReference type="OMA" id="ENSCDLY"/>
<dbReference type="FunFam" id="3.30.200.20:FF:000195">
    <property type="entry name" value="G-type lectin S-receptor-like serine/threonine-protein kinase"/>
    <property type="match status" value="1"/>
</dbReference>
<reference evidence="20 21" key="1">
    <citation type="journal article" date="2018" name="Nat. Genet.">
        <title>The Rosa genome provides new insights in the design of modern roses.</title>
        <authorList>
            <person name="Bendahmane M."/>
        </authorList>
    </citation>
    <scope>NUCLEOTIDE SEQUENCE [LARGE SCALE GENOMIC DNA]</scope>
    <source>
        <strain evidence="21">cv. Old Blush</strain>
    </source>
</reference>
<feature type="domain" description="Apple" evidence="19">
    <location>
        <begin position="359"/>
        <end position="444"/>
    </location>
</feature>
<gene>
    <name evidence="20" type="ORF">RchiOBHm_Chr5g0005231</name>
</gene>
<keyword evidence="4 15" id="KW-0808">Transferase</keyword>
<name>A0A2P6Q3A7_ROSCH</name>
<dbReference type="EMBL" id="PDCK01000043">
    <property type="protein sequence ID" value="PRQ28646.1"/>
    <property type="molecule type" value="Genomic_DNA"/>
</dbReference>
<comment type="catalytic activity">
    <reaction evidence="14 15">
        <text>L-seryl-[protein] + ATP = O-phospho-L-seryl-[protein] + ADP + H(+)</text>
        <dbReference type="Rhea" id="RHEA:17989"/>
        <dbReference type="Rhea" id="RHEA-COMP:9863"/>
        <dbReference type="Rhea" id="RHEA-COMP:11604"/>
        <dbReference type="ChEBI" id="CHEBI:15378"/>
        <dbReference type="ChEBI" id="CHEBI:29999"/>
        <dbReference type="ChEBI" id="CHEBI:30616"/>
        <dbReference type="ChEBI" id="CHEBI:83421"/>
        <dbReference type="ChEBI" id="CHEBI:456216"/>
        <dbReference type="EC" id="2.7.11.1"/>
    </reaction>
</comment>
<dbReference type="SMART" id="SM00473">
    <property type="entry name" value="PAN_AP"/>
    <property type="match status" value="1"/>
</dbReference>
<evidence type="ECO:0000256" key="13">
    <source>
        <dbReference type="ARBA" id="ARBA00047899"/>
    </source>
</evidence>
<dbReference type="GO" id="GO:0005524">
    <property type="term" value="F:ATP binding"/>
    <property type="evidence" value="ECO:0007669"/>
    <property type="project" value="UniProtKB-KW"/>
</dbReference>
<evidence type="ECO:0000256" key="8">
    <source>
        <dbReference type="ARBA" id="ARBA00022777"/>
    </source>
</evidence>
<dbReference type="PROSITE" id="PS50948">
    <property type="entry name" value="PAN"/>
    <property type="match status" value="1"/>
</dbReference>
<dbReference type="Pfam" id="PF01453">
    <property type="entry name" value="B_lectin"/>
    <property type="match status" value="1"/>
</dbReference>
<sequence>MYKVSCNGETSCMKFCFRCILLLCGFSISTAGSCFLLLSQYGAEVYSITSSQPLAPGQILVSPGHLFELGFFDGSKYVGIWHKNISPRKVVWVANREKPLTDTLSSLRIGSNGNLELVAGKQNPVWSTNITTQVSSSNSTSAAALLLESGELVVKNSMGDVVWQSFDYPSDTILPSMLVGFDSKSGKRKFLTSWKGDNDPSAGMFLVGLESQTPTQVFIWINNGSTPYWRSGPWDRTKFIGLPEMDHQYQSGFKLDDDPILGTKYFSYTLLDNTISYLDISSKGLLNFMLSENGSNWYRNWGAPDSPCDRYGVCGPFGVCTTSESPMCKCLEKFVPKSDEEWRKQNWTGGCVRQTKLFCDSNTNKSVSSRGRDGFQKRVRLKVPDFHEYITSLESEDCKMYCLNNCPCLAYAFVNNIGCLVWSKDLIDMQEFSFGGTDIFIRLAHADLGKQHYCSILGLAVSFSVLCEGKQIKLIASLAAICFISILGSIVFGWHRLQRNKKGKRQVKTKYFGSTGTTVTSTDPLQEYIREHDPSELFIYDFDCILVATNTFSNTNKLGEGGFGPVYKGKLQDGNEIAVKRLSSSSGQGIEEFKNEMLLIYKLQHKNLVKILGCCVKEDEKLLIYEFMPNKSLDTFLFDPTKRSLLDWAKRFNIIQGVARGLLYLHHDSCLKVIHRDLKVSNILLDEKMNPKISDFGLARIVEGAQNLVNTRKVVGTLGYISPEYAMGGIFSEKSDVYSFGVLLLEIISGRKNTSFYYNEQQLGFLPYAWHLWSEGRGLDLADEALTSSYSYSELLRCLHIGLLCVQDNAADRPTMADVVFMLISSVTDGPVPKRPIFTFQSPVCDPQPQYVNAFSANEATISMIEGR</sequence>
<keyword evidence="12" id="KW-0325">Glycoprotein</keyword>
<dbReference type="PIRSF" id="PIRSF000641">
    <property type="entry name" value="SRK"/>
    <property type="match status" value="1"/>
</dbReference>
<dbReference type="InterPro" id="IPR003609">
    <property type="entry name" value="Pan_app"/>
</dbReference>
<evidence type="ECO:0000256" key="6">
    <source>
        <dbReference type="ARBA" id="ARBA00022734"/>
    </source>
</evidence>
<protein>
    <recommendedName>
        <fullName evidence="15">Receptor-like serine/threonine-protein kinase</fullName>
        <ecNumber evidence="15">2.7.11.1</ecNumber>
    </recommendedName>
</protein>
<evidence type="ECO:0000256" key="15">
    <source>
        <dbReference type="PIRNR" id="PIRNR000641"/>
    </source>
</evidence>
<dbReference type="InterPro" id="IPR000858">
    <property type="entry name" value="S_locus_glycoprot_dom"/>
</dbReference>
<evidence type="ECO:0000259" key="19">
    <source>
        <dbReference type="PROSITE" id="PS50948"/>
    </source>
</evidence>
<dbReference type="Pfam" id="PF08276">
    <property type="entry name" value="PAN_2"/>
    <property type="match status" value="1"/>
</dbReference>
<dbReference type="SUPFAM" id="SSF51110">
    <property type="entry name" value="alpha-D-mannose-specific plant lectins"/>
    <property type="match status" value="1"/>
</dbReference>
<dbReference type="PROSITE" id="PS00108">
    <property type="entry name" value="PROTEIN_KINASE_ST"/>
    <property type="match status" value="1"/>
</dbReference>
<evidence type="ECO:0000256" key="3">
    <source>
        <dbReference type="ARBA" id="ARBA00022527"/>
    </source>
</evidence>
<dbReference type="AlphaFoldDB" id="A0A2P6Q3A7"/>
<dbReference type="CDD" id="cd14066">
    <property type="entry name" value="STKc_IRAK"/>
    <property type="match status" value="1"/>
</dbReference>
<evidence type="ECO:0000256" key="12">
    <source>
        <dbReference type="ARBA" id="ARBA00023180"/>
    </source>
</evidence>
<dbReference type="InterPro" id="IPR008271">
    <property type="entry name" value="Ser/Thr_kinase_AS"/>
</dbReference>
<dbReference type="PROSITE" id="PS50011">
    <property type="entry name" value="PROTEIN_KINASE_DOM"/>
    <property type="match status" value="1"/>
</dbReference>
<keyword evidence="16" id="KW-0812">Transmembrane</keyword>
<dbReference type="Gramene" id="PRQ28646">
    <property type="protein sequence ID" value="PRQ28646"/>
    <property type="gene ID" value="RchiOBHm_Chr5g0005231"/>
</dbReference>
<keyword evidence="8 15" id="KW-0418">Kinase</keyword>
<comment type="caution">
    <text evidence="20">The sequence shown here is derived from an EMBL/GenBank/DDBJ whole genome shotgun (WGS) entry which is preliminary data.</text>
</comment>
<comment type="catalytic activity">
    <reaction evidence="13 15">
        <text>L-threonyl-[protein] + ATP = O-phospho-L-threonyl-[protein] + ADP + H(+)</text>
        <dbReference type="Rhea" id="RHEA:46608"/>
        <dbReference type="Rhea" id="RHEA-COMP:11060"/>
        <dbReference type="Rhea" id="RHEA-COMP:11605"/>
        <dbReference type="ChEBI" id="CHEBI:15378"/>
        <dbReference type="ChEBI" id="CHEBI:30013"/>
        <dbReference type="ChEBI" id="CHEBI:30616"/>
        <dbReference type="ChEBI" id="CHEBI:61977"/>
        <dbReference type="ChEBI" id="CHEBI:456216"/>
        <dbReference type="EC" id="2.7.11.1"/>
    </reaction>
</comment>
<organism evidence="20 21">
    <name type="scientific">Rosa chinensis</name>
    <name type="common">China rose</name>
    <dbReference type="NCBI Taxonomy" id="74649"/>
    <lineage>
        <taxon>Eukaryota</taxon>
        <taxon>Viridiplantae</taxon>
        <taxon>Streptophyta</taxon>
        <taxon>Embryophyta</taxon>
        <taxon>Tracheophyta</taxon>
        <taxon>Spermatophyta</taxon>
        <taxon>Magnoliopsida</taxon>
        <taxon>eudicotyledons</taxon>
        <taxon>Gunneridae</taxon>
        <taxon>Pentapetalae</taxon>
        <taxon>rosids</taxon>
        <taxon>fabids</taxon>
        <taxon>Rosales</taxon>
        <taxon>Rosaceae</taxon>
        <taxon>Rosoideae</taxon>
        <taxon>Rosoideae incertae sedis</taxon>
        <taxon>Rosa</taxon>
    </lineage>
</organism>
<keyword evidence="3 15" id="KW-0723">Serine/threonine-protein kinase</keyword>
<dbReference type="PANTHER" id="PTHR27002">
    <property type="entry name" value="RECEPTOR-LIKE SERINE/THREONINE-PROTEIN KINASE SD1-8"/>
    <property type="match status" value="1"/>
</dbReference>
<dbReference type="GO" id="GO:0048544">
    <property type="term" value="P:recognition of pollen"/>
    <property type="evidence" value="ECO:0007669"/>
    <property type="project" value="InterPro"/>
</dbReference>
<dbReference type="GO" id="GO:0004674">
    <property type="term" value="F:protein serine/threonine kinase activity"/>
    <property type="evidence" value="ECO:0007669"/>
    <property type="project" value="UniProtKB-KW"/>
</dbReference>
<dbReference type="PROSITE" id="PS51257">
    <property type="entry name" value="PROKAR_LIPOPROTEIN"/>
    <property type="match status" value="1"/>
</dbReference>
<evidence type="ECO:0000313" key="20">
    <source>
        <dbReference type="EMBL" id="PRQ28646.1"/>
    </source>
</evidence>
<dbReference type="Pfam" id="PF07714">
    <property type="entry name" value="PK_Tyr_Ser-Thr"/>
    <property type="match status" value="1"/>
</dbReference>
<feature type="domain" description="Protein kinase" evidence="17">
    <location>
        <begin position="552"/>
        <end position="838"/>
    </location>
</feature>
<dbReference type="CDD" id="cd01098">
    <property type="entry name" value="PAN_AP_plant"/>
    <property type="match status" value="1"/>
</dbReference>
<dbReference type="InterPro" id="IPR001245">
    <property type="entry name" value="Ser-Thr/Tyr_kinase_cat_dom"/>
</dbReference>
<evidence type="ECO:0000259" key="17">
    <source>
        <dbReference type="PROSITE" id="PS50011"/>
    </source>
</evidence>
<comment type="similarity">
    <text evidence="15">Belongs to the protein kinase superfamily. Ser/Thr protein kinase family.</text>
</comment>
<keyword evidence="5" id="KW-0732">Signal</keyword>
<proteinExistence type="inferred from homology"/>
<evidence type="ECO:0000256" key="11">
    <source>
        <dbReference type="ARBA" id="ARBA00023170"/>
    </source>
</evidence>
<evidence type="ECO:0000313" key="21">
    <source>
        <dbReference type="Proteomes" id="UP000238479"/>
    </source>
</evidence>
<dbReference type="Gene3D" id="2.90.10.10">
    <property type="entry name" value="Bulb-type lectin domain"/>
    <property type="match status" value="1"/>
</dbReference>
<keyword evidence="9 15" id="KW-0067">ATP-binding</keyword>
<evidence type="ECO:0000256" key="4">
    <source>
        <dbReference type="ARBA" id="ARBA00022679"/>
    </source>
</evidence>
<evidence type="ECO:0000256" key="5">
    <source>
        <dbReference type="ARBA" id="ARBA00022729"/>
    </source>
</evidence>
<evidence type="ECO:0000256" key="7">
    <source>
        <dbReference type="ARBA" id="ARBA00022741"/>
    </source>
</evidence>
<dbReference type="SMART" id="SM00108">
    <property type="entry name" value="B_lectin"/>
    <property type="match status" value="1"/>
</dbReference>
<feature type="transmembrane region" description="Helical" evidence="16">
    <location>
        <begin position="474"/>
        <end position="495"/>
    </location>
</feature>
<feature type="domain" description="Bulb-type lectin" evidence="18">
    <location>
        <begin position="45"/>
        <end position="167"/>
    </location>
</feature>
<dbReference type="InterPro" id="IPR000719">
    <property type="entry name" value="Prot_kinase_dom"/>
</dbReference>
<evidence type="ECO:0000259" key="18">
    <source>
        <dbReference type="PROSITE" id="PS50927"/>
    </source>
</evidence>
<dbReference type="InterPro" id="IPR036426">
    <property type="entry name" value="Bulb-type_lectin_dom_sf"/>
</dbReference>
<keyword evidence="7 15" id="KW-0547">Nucleotide-binding</keyword>